<proteinExistence type="predicted"/>
<evidence type="ECO:0000313" key="4">
    <source>
        <dbReference type="Proteomes" id="UP000008963"/>
    </source>
</evidence>
<keyword evidence="1" id="KW-0175">Coiled coil</keyword>
<feature type="compositionally biased region" description="Low complexity" evidence="2">
    <location>
        <begin position="986"/>
        <end position="1001"/>
    </location>
</feature>
<evidence type="ECO:0000256" key="2">
    <source>
        <dbReference type="SAM" id="MobiDB-lite"/>
    </source>
</evidence>
<dbReference type="Proteomes" id="UP000008963">
    <property type="component" value="Chromosome"/>
</dbReference>
<feature type="compositionally biased region" description="Low complexity" evidence="2">
    <location>
        <begin position="943"/>
        <end position="962"/>
    </location>
</feature>
<feature type="compositionally biased region" description="Polar residues" evidence="2">
    <location>
        <begin position="62"/>
        <end position="72"/>
    </location>
</feature>
<keyword evidence="4" id="KW-1185">Reference proteome</keyword>
<gene>
    <name evidence="3" type="ordered locus">BMS_1540</name>
</gene>
<dbReference type="HOGENOM" id="CLU_281014_0_0_7"/>
<dbReference type="STRING" id="862908.BMS_1540"/>
<evidence type="ECO:0000256" key="1">
    <source>
        <dbReference type="SAM" id="Coils"/>
    </source>
</evidence>
<name>E1X0Q5_HALMS</name>
<feature type="compositionally biased region" description="Low complexity" evidence="2">
    <location>
        <begin position="1053"/>
        <end position="1066"/>
    </location>
</feature>
<sequence>MLMKKANKFILIKDLLTMLMCWSLFFYDIGSIYAQSNVSSATVDSQQESQAKANYDAHQRNDATNLTNGNLSKCETGYQGAEDNREAQREYRNSLTQQGFSELDQSFTGIDAKEGSLNSGSEALNTATGGIGLQEPGQSNNIDKQNALEKERSEIDGKIAAQQAVVDRIQDQIRSLQNRYDDSFLNSSDRAKLSMLRAQHFKENAVLQQLQTRKYRLKAEIRKNALTDGKNSVKDADKAVGVARVQAGIQEKQYRDLISKIQSQEDMAAENLRIAEERIAEVQRESSHNADFLIFERAKASPDESTQKGRNTISNLEILSMASAGMTNLKCVDFSRVKSKSYPLFKAATATYIANHLNTTSEYTKVAKECILKCVSIEEIAADQKLPSDQKRYPQFQNLKVENATANCKTDDGRDGLFENDNVASDDEDEQYASIERMAALYRKLAEFTETKVSSQQDALKLFMAAHAAALMEVSTKSTLVAAAQAQLDKAIAEKKKAQNSITIYIAIIAILVAINSTCPGCCGCRAGALAAAIALLAMYRKDLAKANQDIAKWKKELQEARIHTHMMCNYPGEDANFEMLNRPSTIPLIYPKSRIMQQVTAQVTHEALESETKIAQTIEWIRNLQGAKSSLAYDERIPKKVEMLGLLKRVGLYLKDQSENIGDKLTGVMFPQAFAVNLESGIGLHDQSGSFAQYLNMKVGAWRLQTYNASLKVDLRKNPVTIEHLYPNQPMMLGFREYMQKNSPEVYGKLIEQTGFPLPETRAAYLKSVVDMLTKNIEMNSMGLASIQAINNQYAELLKQARIAMDVSTGISDAAMEIKRNPNVCMSGSGDGEISIDESCACKSANTCTSFNMPNFGSFEAGDLSSNSQFLIDGANFFAKGDPSKGKTSFGKMGDNSEALSSINKKLSGFKINIPKEVSGKNGTKSGNSQNGAKITKKKNSSSDSSPGDSLDSDSLNSRSSRFARNANDKAINDKETKDGDSADSKSVSSASASSGEQKGVLANSGKAKASKKKDAFNVNDLDLSGLDGDEVSEADIDLSELNKMRDRRRNSNGGSSTGSTMGSSQTYVGADGQIYRDTDGINLNTKTSIFKILSERYKMSAMPVLLKKKKKEEF</sequence>
<feature type="compositionally biased region" description="Basic and acidic residues" evidence="2">
    <location>
        <begin position="968"/>
        <end position="985"/>
    </location>
</feature>
<organism evidence="3 4">
    <name type="scientific">Halobacteriovorax marinus (strain ATCC BAA-682 / DSM 15412 / SJ)</name>
    <name type="common">Bacteriovorax marinus</name>
    <dbReference type="NCBI Taxonomy" id="862908"/>
    <lineage>
        <taxon>Bacteria</taxon>
        <taxon>Pseudomonadati</taxon>
        <taxon>Bdellovibrionota</taxon>
        <taxon>Bacteriovoracia</taxon>
        <taxon>Bacteriovoracales</taxon>
        <taxon>Halobacteriovoraceae</taxon>
        <taxon>Halobacteriovorax</taxon>
    </lineage>
</organism>
<dbReference type="EMBL" id="FQ312005">
    <property type="protein sequence ID" value="CBW26393.1"/>
    <property type="molecule type" value="Genomic_DNA"/>
</dbReference>
<dbReference type="eggNOG" id="COG1511">
    <property type="taxonomic scope" value="Bacteria"/>
</dbReference>
<feature type="region of interest" description="Disordered" evidence="2">
    <location>
        <begin position="916"/>
        <end position="1014"/>
    </location>
</feature>
<accession>E1X0Q5</accession>
<feature type="region of interest" description="Disordered" evidence="2">
    <location>
        <begin position="49"/>
        <end position="72"/>
    </location>
</feature>
<evidence type="ECO:0000313" key="3">
    <source>
        <dbReference type="EMBL" id="CBW26393.1"/>
    </source>
</evidence>
<dbReference type="PATRIC" id="fig|862908.3.peg.1466"/>
<reference evidence="4" key="1">
    <citation type="journal article" date="2013" name="ISME J.">
        <title>A small predatory core genome in the divergent marine Bacteriovorax marinus SJ and the terrestrial Bdellovibrio bacteriovorus.</title>
        <authorList>
            <person name="Crossman L.C."/>
            <person name="Chen H."/>
            <person name="Cerdeno-Tarraga A.M."/>
            <person name="Brooks K."/>
            <person name="Quail M.A."/>
            <person name="Pineiro S.A."/>
            <person name="Hobley L."/>
            <person name="Sockett R.E."/>
            <person name="Bentley S.D."/>
            <person name="Parkhill J."/>
            <person name="Williams H.N."/>
            <person name="Stine O.C."/>
        </authorList>
    </citation>
    <scope>NUCLEOTIDE SEQUENCE [LARGE SCALE GENOMIC DNA]</scope>
    <source>
        <strain evidence="4">ATCC BAA-682 / DSM 15412 / SJ</strain>
    </source>
</reference>
<feature type="coiled-coil region" evidence="1">
    <location>
        <begin position="537"/>
        <end position="564"/>
    </location>
</feature>
<dbReference type="KEGG" id="bmx:BMS_1540"/>
<protein>
    <submittedName>
        <fullName evidence="3">Membrane protein</fullName>
    </submittedName>
</protein>
<feature type="compositionally biased region" description="Polar residues" evidence="2">
    <location>
        <begin position="922"/>
        <end position="934"/>
    </location>
</feature>
<dbReference type="AlphaFoldDB" id="E1X0Q5"/>
<feature type="region of interest" description="Disordered" evidence="2">
    <location>
        <begin position="1039"/>
        <end position="1068"/>
    </location>
</feature>